<proteinExistence type="predicted"/>
<dbReference type="EMBL" id="JRUQ01000078">
    <property type="protein sequence ID" value="KGT87106.1"/>
    <property type="molecule type" value="Genomic_DNA"/>
</dbReference>
<reference evidence="1 2" key="1">
    <citation type="submission" date="2014-10" db="EMBL/GenBank/DDBJ databases">
        <title>Genome sequence of Erwinia typographi M043b.</title>
        <authorList>
            <person name="Chan K.-G."/>
            <person name="Tan W.-S."/>
        </authorList>
    </citation>
    <scope>NUCLEOTIDE SEQUENCE [LARGE SCALE GENOMIC DNA]</scope>
    <source>
        <strain evidence="1 2">M043b</strain>
    </source>
</reference>
<organism evidence="1 2">
    <name type="scientific">Erwinia typographi</name>
    <dbReference type="NCBI Taxonomy" id="371042"/>
    <lineage>
        <taxon>Bacteria</taxon>
        <taxon>Pseudomonadati</taxon>
        <taxon>Pseudomonadota</taxon>
        <taxon>Gammaproteobacteria</taxon>
        <taxon>Enterobacterales</taxon>
        <taxon>Erwiniaceae</taxon>
        <taxon>Erwinia</taxon>
    </lineage>
</organism>
<accession>A0A0A3YP45</accession>
<evidence type="ECO:0000313" key="1">
    <source>
        <dbReference type="EMBL" id="KGT87106.1"/>
    </source>
</evidence>
<protein>
    <submittedName>
        <fullName evidence="1">Uncharacterized protein</fullName>
    </submittedName>
</protein>
<dbReference type="RefSeq" id="WP_034898591.1">
    <property type="nucleotide sequence ID" value="NZ_JRUQ01000078.1"/>
</dbReference>
<dbReference type="AlphaFoldDB" id="A0A0A3YP45"/>
<evidence type="ECO:0000313" key="2">
    <source>
        <dbReference type="Proteomes" id="UP000030351"/>
    </source>
</evidence>
<gene>
    <name evidence="1" type="ORF">NG99_23955</name>
</gene>
<name>A0A0A3YP45_9GAMM</name>
<dbReference type="OrthoDB" id="9761531at2"/>
<dbReference type="Proteomes" id="UP000030351">
    <property type="component" value="Unassembled WGS sequence"/>
</dbReference>
<comment type="caution">
    <text evidence="1">The sequence shown here is derived from an EMBL/GenBank/DDBJ whole genome shotgun (WGS) entry which is preliminary data.</text>
</comment>
<sequence>MAGHKNSKSYPAGGTGISPEAGSLTQLPLHLTAILCLLALQDDLSRTALLDGLNQLEISPAAHRRMKPDEMAEALKVLAARGWLQAADNRWRLTPGRENAVYLYMVTHPSAWGGDRSRPG</sequence>
<dbReference type="STRING" id="371042.NG99_23955"/>
<keyword evidence="2" id="KW-1185">Reference proteome</keyword>